<keyword evidence="1" id="KW-0479">Metal-binding</keyword>
<dbReference type="Gene3D" id="3.60.40.10">
    <property type="entry name" value="PPM-type phosphatase domain"/>
    <property type="match status" value="1"/>
</dbReference>
<dbReference type="PROSITE" id="PS51746">
    <property type="entry name" value="PPM_2"/>
    <property type="match status" value="1"/>
</dbReference>
<evidence type="ECO:0000313" key="7">
    <source>
        <dbReference type="EMBL" id="PRP80059.1"/>
    </source>
</evidence>
<evidence type="ECO:0000256" key="2">
    <source>
        <dbReference type="ARBA" id="ARBA00022801"/>
    </source>
</evidence>
<gene>
    <name evidence="7" type="ORF">PROFUN_10742</name>
</gene>
<dbReference type="SMART" id="SM00332">
    <property type="entry name" value="PP2Cc"/>
    <property type="match status" value="1"/>
</dbReference>
<sequence length="622" mass="68759">MEDGPARPAAPARQPRPERKGGRVMEAMKTQFLSLRTNRAQDEYESYDLPALVAEKDRLERKIIEAKLDDRGSKKIGQLETSLQTVNSQIAAKSPNAEEVITQRERKTFSNVTSTSSSNLNSPKDDPKKEKGGFSLRKPLMDFFTRTKRIGKKSNSAPASNVVSPEAHSTPTSPDVEPTEKRLSKSSQHSSPFGTMKTHGSSAGSSPKSTSRFVSLRGNKGKMEDEDLSKMFSKTGNNGAITLGRKAGKNVRLLDSAPIEKREVVAAQDKDKLPANFGLNNVDADALLKSLETNTTSLDLESEPDKYGTINSRRINITNFFGGPASPSSSVVEERSLSTMITNGVVVEYAVKTELNPGGLKRAKKEKKEFIVDGKRKMQFQNEDEYVTMCPFYEEGDQAFFSVCDGHADRNAAEAARRLLPEKFHKKLDSLKRPYELNDIFQQTFLEVDEELSTYQFEGTTATVVFFWTHEGQRYVQAANVGDSSAILCREGKAIELTFDHKMKDNPQELKRLRDMGIEISDNQSRLHGLAICRVLGDHCMKKPGEKTGVIADPFISPVVPISPGDTLILASDGLWDVMTFEKAAEMVNGMSNTSDMVRKLMNTALGSSECRDNVTIICSAL</sequence>
<organism evidence="7 8">
    <name type="scientific">Planoprotostelium fungivorum</name>
    <dbReference type="NCBI Taxonomy" id="1890364"/>
    <lineage>
        <taxon>Eukaryota</taxon>
        <taxon>Amoebozoa</taxon>
        <taxon>Evosea</taxon>
        <taxon>Variosea</taxon>
        <taxon>Cavosteliida</taxon>
        <taxon>Cavosteliaceae</taxon>
        <taxon>Planoprotostelium</taxon>
    </lineage>
</organism>
<evidence type="ECO:0000256" key="3">
    <source>
        <dbReference type="ARBA" id="ARBA00022912"/>
    </source>
</evidence>
<evidence type="ECO:0000256" key="5">
    <source>
        <dbReference type="SAM" id="MobiDB-lite"/>
    </source>
</evidence>
<evidence type="ECO:0000256" key="1">
    <source>
        <dbReference type="ARBA" id="ARBA00022723"/>
    </source>
</evidence>
<protein>
    <recommendedName>
        <fullName evidence="6">PPM-type phosphatase domain-containing protein</fullName>
    </recommendedName>
</protein>
<dbReference type="Proteomes" id="UP000241769">
    <property type="component" value="Unassembled WGS sequence"/>
</dbReference>
<dbReference type="PANTHER" id="PTHR47992">
    <property type="entry name" value="PROTEIN PHOSPHATASE"/>
    <property type="match status" value="1"/>
</dbReference>
<feature type="compositionally biased region" description="Low complexity" evidence="5">
    <location>
        <begin position="109"/>
        <end position="122"/>
    </location>
</feature>
<evidence type="ECO:0000256" key="4">
    <source>
        <dbReference type="RuleBase" id="RU003465"/>
    </source>
</evidence>
<feature type="compositionally biased region" description="Low complexity" evidence="5">
    <location>
        <begin position="1"/>
        <end position="13"/>
    </location>
</feature>
<dbReference type="PROSITE" id="PS01032">
    <property type="entry name" value="PPM_1"/>
    <property type="match status" value="1"/>
</dbReference>
<reference evidence="7 8" key="1">
    <citation type="journal article" date="2018" name="Genome Biol. Evol.">
        <title>Multiple Roots of Fruiting Body Formation in Amoebozoa.</title>
        <authorList>
            <person name="Hillmann F."/>
            <person name="Forbes G."/>
            <person name="Novohradska S."/>
            <person name="Ferling I."/>
            <person name="Riege K."/>
            <person name="Groth M."/>
            <person name="Westermann M."/>
            <person name="Marz M."/>
            <person name="Spaller T."/>
            <person name="Winckler T."/>
            <person name="Schaap P."/>
            <person name="Glockner G."/>
        </authorList>
    </citation>
    <scope>NUCLEOTIDE SEQUENCE [LARGE SCALE GENOMIC DNA]</scope>
    <source>
        <strain evidence="7 8">Jena</strain>
    </source>
</reference>
<dbReference type="STRING" id="1890364.A0A2P6N7Y8"/>
<dbReference type="SMART" id="SM00331">
    <property type="entry name" value="PP2C_SIG"/>
    <property type="match status" value="1"/>
</dbReference>
<dbReference type="SUPFAM" id="SSF81606">
    <property type="entry name" value="PP2C-like"/>
    <property type="match status" value="1"/>
</dbReference>
<proteinExistence type="inferred from homology"/>
<keyword evidence="3 4" id="KW-0904">Protein phosphatase</keyword>
<comment type="similarity">
    <text evidence="4">Belongs to the PP2C family.</text>
</comment>
<dbReference type="InterPro" id="IPR036457">
    <property type="entry name" value="PPM-type-like_dom_sf"/>
</dbReference>
<feature type="region of interest" description="Disordered" evidence="5">
    <location>
        <begin position="1"/>
        <end position="23"/>
    </location>
</feature>
<keyword evidence="8" id="KW-1185">Reference proteome</keyword>
<accession>A0A2P6N7Y8</accession>
<evidence type="ECO:0000313" key="8">
    <source>
        <dbReference type="Proteomes" id="UP000241769"/>
    </source>
</evidence>
<evidence type="ECO:0000259" key="6">
    <source>
        <dbReference type="PROSITE" id="PS51746"/>
    </source>
</evidence>
<dbReference type="InParanoid" id="A0A2P6N7Y8"/>
<dbReference type="InterPro" id="IPR015655">
    <property type="entry name" value="PP2C"/>
</dbReference>
<keyword evidence="2 4" id="KW-0378">Hydrolase</keyword>
<dbReference type="InterPro" id="IPR001932">
    <property type="entry name" value="PPM-type_phosphatase-like_dom"/>
</dbReference>
<dbReference type="EMBL" id="MDYQ01000162">
    <property type="protein sequence ID" value="PRP80059.1"/>
    <property type="molecule type" value="Genomic_DNA"/>
</dbReference>
<dbReference type="InterPro" id="IPR000222">
    <property type="entry name" value="PP2C_BS"/>
</dbReference>
<feature type="compositionally biased region" description="Basic and acidic residues" evidence="5">
    <location>
        <begin position="123"/>
        <end position="132"/>
    </location>
</feature>
<feature type="compositionally biased region" description="Low complexity" evidence="5">
    <location>
        <begin position="201"/>
        <end position="211"/>
    </location>
</feature>
<dbReference type="OrthoDB" id="31118at2759"/>
<comment type="caution">
    <text evidence="7">The sequence shown here is derived from an EMBL/GenBank/DDBJ whole genome shotgun (WGS) entry which is preliminary data.</text>
</comment>
<feature type="region of interest" description="Disordered" evidence="5">
    <location>
        <begin position="90"/>
        <end position="221"/>
    </location>
</feature>
<dbReference type="Pfam" id="PF00481">
    <property type="entry name" value="PP2C"/>
    <property type="match status" value="1"/>
</dbReference>
<dbReference type="GO" id="GO:0046872">
    <property type="term" value="F:metal ion binding"/>
    <property type="evidence" value="ECO:0007669"/>
    <property type="project" value="UniProtKB-KW"/>
</dbReference>
<feature type="domain" description="PPM-type phosphatase" evidence="6">
    <location>
        <begin position="369"/>
        <end position="622"/>
    </location>
</feature>
<feature type="compositionally biased region" description="Polar residues" evidence="5">
    <location>
        <begin position="153"/>
        <end position="173"/>
    </location>
</feature>
<dbReference type="GO" id="GO:0004722">
    <property type="term" value="F:protein serine/threonine phosphatase activity"/>
    <property type="evidence" value="ECO:0007669"/>
    <property type="project" value="InterPro"/>
</dbReference>
<dbReference type="AlphaFoldDB" id="A0A2P6N7Y8"/>
<name>A0A2P6N7Y8_9EUKA</name>
<dbReference type="CDD" id="cd00143">
    <property type="entry name" value="PP2Cc"/>
    <property type="match status" value="1"/>
</dbReference>